<proteinExistence type="predicted"/>
<sequence>MLLVSRFNTSIDEYLSSWDKLNKITRSLKPISVLKRYYHFYIIRKQLIKISKSELSRPVANSDYDLTKFKDDPEIDRLIRLWLQFDIGEMDDSLKGNYIEATEAFISRVRLKWPQMDNESIFQALRNVWIMIAIQMMCDHKIELTDAMFAYSMLYPLTDNVLDDSTLSKQEKFQFIEALGNRLNGITGNETSPQYTDVYDMVSLIESQYSREQYPLVYESLCLIHACQKESMKQQYSQLDISQISKISFEKGASSVIADGYLVLGKLDTDQFDFLTGYGIVLQLADDLQDMTSDAFVSHRTLFSFGQTRETLAENVEKLCLLSSNVLLNIPTQNIKLKSNLTLLLEKSMNFLITDAIQMHRNSFDKSYIRKISKNHFTGLTHHSRLKKIGEEMVARWV</sequence>
<evidence type="ECO:0000313" key="2">
    <source>
        <dbReference type="Proteomes" id="UP001158045"/>
    </source>
</evidence>
<protein>
    <submittedName>
        <fullName evidence="1">Uncharacterized protein</fullName>
    </submittedName>
</protein>
<evidence type="ECO:0000313" key="1">
    <source>
        <dbReference type="EMBL" id="MDH8677801.1"/>
    </source>
</evidence>
<reference evidence="1 2" key="1">
    <citation type="submission" date="2023-04" db="EMBL/GenBank/DDBJ databases">
        <title>Fusibacter bizertensis strain WBS, isolated from littoral bottom sediments of the Arctic seas - biochemical and genomic analysis.</title>
        <authorList>
            <person name="Brioukhanov A.L."/>
        </authorList>
    </citation>
    <scope>NUCLEOTIDE SEQUENCE [LARGE SCALE GENOMIC DNA]</scope>
    <source>
        <strain evidence="1 2">WBS</strain>
    </source>
</reference>
<name>A0ABT6NBN4_9FIRM</name>
<accession>A0ABT6NBN4</accession>
<dbReference type="Proteomes" id="UP001158045">
    <property type="component" value="Unassembled WGS sequence"/>
</dbReference>
<organism evidence="1 2">
    <name type="scientific">Fusibacter bizertensis</name>
    <dbReference type="NCBI Taxonomy" id="1488331"/>
    <lineage>
        <taxon>Bacteria</taxon>
        <taxon>Bacillati</taxon>
        <taxon>Bacillota</taxon>
        <taxon>Clostridia</taxon>
        <taxon>Eubacteriales</taxon>
        <taxon>Eubacteriales Family XII. Incertae Sedis</taxon>
        <taxon>Fusibacter</taxon>
    </lineage>
</organism>
<dbReference type="EMBL" id="JARYZI010000003">
    <property type="protein sequence ID" value="MDH8677801.1"/>
    <property type="molecule type" value="Genomic_DNA"/>
</dbReference>
<dbReference type="RefSeq" id="WP_281093622.1">
    <property type="nucleotide sequence ID" value="NZ_JARYZI010000003.1"/>
</dbReference>
<gene>
    <name evidence="1" type="ORF">QE109_06560</name>
</gene>
<keyword evidence="2" id="KW-1185">Reference proteome</keyword>
<comment type="caution">
    <text evidence="1">The sequence shown here is derived from an EMBL/GenBank/DDBJ whole genome shotgun (WGS) entry which is preliminary data.</text>
</comment>